<dbReference type="EMBL" id="CP108253">
    <property type="protein sequence ID" value="WTU44998.1"/>
    <property type="molecule type" value="Genomic_DNA"/>
</dbReference>
<organism evidence="1">
    <name type="scientific">Streptomyces sp. NBC_00060</name>
    <dbReference type="NCBI Taxonomy" id="2975636"/>
    <lineage>
        <taxon>Bacteria</taxon>
        <taxon>Bacillati</taxon>
        <taxon>Actinomycetota</taxon>
        <taxon>Actinomycetes</taxon>
        <taxon>Kitasatosporales</taxon>
        <taxon>Streptomycetaceae</taxon>
        <taxon>Streptomyces</taxon>
    </lineage>
</organism>
<dbReference type="AlphaFoldDB" id="A0AAU2HAT9"/>
<sequence length="266" mass="29714">MEWRRGNRFRLRADLNELVRRDQLERNFVFRRGDPYRLTHAGELEAQRLLYLRRDSEGRQQHAHNGLIAAAFRASYSPTVGLEAFLAMPQSQLYGDSLTLDEVRAAAAFLMERGLATLQEGNAQYPLKALLTLTGTGVQCAESSLLVKDFLMQNGHLPTFTTNIHGGHNIQVGSENTQNNNIGFDPSQFVDFARQVLAAAPRVEIAEELRGQIVRDASRLEEESTSPAPEPSRVRRALDGLMETLLQHSTDGVAQLLYETGRSLLA</sequence>
<accession>A0AAU2HAT9</accession>
<gene>
    <name evidence="1" type="ORF">OHV25_38235</name>
</gene>
<protein>
    <submittedName>
        <fullName evidence="1">Uncharacterized protein</fullName>
    </submittedName>
</protein>
<name>A0AAU2HAT9_9ACTN</name>
<proteinExistence type="predicted"/>
<evidence type="ECO:0000313" key="1">
    <source>
        <dbReference type="EMBL" id="WTU44998.1"/>
    </source>
</evidence>
<reference evidence="1" key="1">
    <citation type="submission" date="2022-10" db="EMBL/GenBank/DDBJ databases">
        <title>The complete genomes of actinobacterial strains from the NBC collection.</title>
        <authorList>
            <person name="Joergensen T.S."/>
            <person name="Alvarez Arevalo M."/>
            <person name="Sterndorff E.B."/>
            <person name="Faurdal D."/>
            <person name="Vuksanovic O."/>
            <person name="Mourched A.-S."/>
            <person name="Charusanti P."/>
            <person name="Shaw S."/>
            <person name="Blin K."/>
            <person name="Weber T."/>
        </authorList>
    </citation>
    <scope>NUCLEOTIDE SEQUENCE</scope>
    <source>
        <strain evidence="1">NBC_00060</strain>
    </source>
</reference>